<dbReference type="EMBL" id="NIDE01000009">
    <property type="protein sequence ID" value="OWK39864.1"/>
    <property type="molecule type" value="Genomic_DNA"/>
</dbReference>
<dbReference type="RefSeq" id="WP_088256696.1">
    <property type="nucleotide sequence ID" value="NZ_NIDE01000009.1"/>
</dbReference>
<sequence>MDPKTALVRLSVMDDEVFAPTEIGNLVLDEYAPAERFGRLGRVVSPALIPAGAYFDAHFHASIKERATRLGDAPIVVMVHGFLADPREAVRPDASQRTNNPHDYCYHFSAGPGPYWLHTASWPRGLGFIEGDGGAAGLGIAFGWNSTPDLLTQGFHATLAVARKKLSRADQIALPLDLLELAAATPEIVAAAKAIPVPTSVDRVRQGIERLDDLLTAVEEPLIRLGDRLPDLYREPYRRADLAAWVLIKVIRTVSATLPGRPVDVFCHSLGSRVVVQALHQMAIEAQKPGGGALRALMDRVGRVIIVGGAEYTAPARRMLAEIRKVR</sequence>
<organism evidence="1 2">
    <name type="scientific">Fimbriiglobus ruber</name>
    <dbReference type="NCBI Taxonomy" id="1908690"/>
    <lineage>
        <taxon>Bacteria</taxon>
        <taxon>Pseudomonadati</taxon>
        <taxon>Planctomycetota</taxon>
        <taxon>Planctomycetia</taxon>
        <taxon>Gemmatales</taxon>
        <taxon>Gemmataceae</taxon>
        <taxon>Fimbriiglobus</taxon>
    </lineage>
</organism>
<dbReference type="AlphaFoldDB" id="A0A225DJI0"/>
<evidence type="ECO:0008006" key="3">
    <source>
        <dbReference type="Google" id="ProtNLM"/>
    </source>
</evidence>
<dbReference type="SUPFAM" id="SSF53474">
    <property type="entry name" value="alpha/beta-Hydrolases"/>
    <property type="match status" value="1"/>
</dbReference>
<dbReference type="InterPro" id="IPR029058">
    <property type="entry name" value="AB_hydrolase_fold"/>
</dbReference>
<protein>
    <recommendedName>
        <fullName evidence="3">Alpha/beta hydrolase</fullName>
    </recommendedName>
</protein>
<gene>
    <name evidence="1" type="ORF">FRUB_05754</name>
</gene>
<evidence type="ECO:0000313" key="1">
    <source>
        <dbReference type="EMBL" id="OWK39864.1"/>
    </source>
</evidence>
<dbReference type="Pfam" id="PF05990">
    <property type="entry name" value="DUF900"/>
    <property type="match status" value="1"/>
</dbReference>
<proteinExistence type="predicted"/>
<dbReference type="Proteomes" id="UP000214646">
    <property type="component" value="Unassembled WGS sequence"/>
</dbReference>
<reference evidence="2" key="1">
    <citation type="submission" date="2017-06" db="EMBL/GenBank/DDBJ databases">
        <title>Genome analysis of Fimbriiglobus ruber SP5, the first member of the order Planctomycetales with confirmed chitinolytic capability.</title>
        <authorList>
            <person name="Ravin N.V."/>
            <person name="Rakitin A.L."/>
            <person name="Ivanova A.A."/>
            <person name="Beletsky A.V."/>
            <person name="Kulichevskaya I.S."/>
            <person name="Mardanov A.V."/>
            <person name="Dedysh S.N."/>
        </authorList>
    </citation>
    <scope>NUCLEOTIDE SEQUENCE [LARGE SCALE GENOMIC DNA]</scope>
    <source>
        <strain evidence="2">SP5</strain>
    </source>
</reference>
<comment type="caution">
    <text evidence="1">The sequence shown here is derived from an EMBL/GenBank/DDBJ whole genome shotgun (WGS) entry which is preliminary data.</text>
</comment>
<name>A0A225DJI0_9BACT</name>
<dbReference type="InterPro" id="IPR010297">
    <property type="entry name" value="DUF900_hydrolase"/>
</dbReference>
<evidence type="ECO:0000313" key="2">
    <source>
        <dbReference type="Proteomes" id="UP000214646"/>
    </source>
</evidence>
<accession>A0A225DJI0</accession>
<keyword evidence="2" id="KW-1185">Reference proteome</keyword>
<dbReference type="OrthoDB" id="7303283at2"/>